<dbReference type="GO" id="GO:1902936">
    <property type="term" value="F:phosphatidylinositol bisphosphate binding"/>
    <property type="evidence" value="ECO:0007669"/>
    <property type="project" value="TreeGrafter"/>
</dbReference>
<dbReference type="GO" id="GO:0016020">
    <property type="term" value="C:membrane"/>
    <property type="evidence" value="ECO:0007669"/>
    <property type="project" value="TreeGrafter"/>
</dbReference>
<dbReference type="SMART" id="SM00516">
    <property type="entry name" value="SEC14"/>
    <property type="match status" value="1"/>
</dbReference>
<dbReference type="AlphaFoldDB" id="A0A8X6PL41"/>
<dbReference type="CDD" id="cd00170">
    <property type="entry name" value="SEC14"/>
    <property type="match status" value="1"/>
</dbReference>
<dbReference type="Gene3D" id="1.20.5.1200">
    <property type="entry name" value="Alpha-tocopherol transfer"/>
    <property type="match status" value="1"/>
</dbReference>
<accession>A0A8X6PL41</accession>
<keyword evidence="3" id="KW-1185">Reference proteome</keyword>
<dbReference type="SUPFAM" id="SSF46938">
    <property type="entry name" value="CRAL/TRIO N-terminal domain"/>
    <property type="match status" value="1"/>
</dbReference>
<dbReference type="SUPFAM" id="SSF52087">
    <property type="entry name" value="CRAL/TRIO domain"/>
    <property type="match status" value="1"/>
</dbReference>
<dbReference type="InterPro" id="IPR001251">
    <property type="entry name" value="CRAL-TRIO_dom"/>
</dbReference>
<dbReference type="OrthoDB" id="6419400at2759"/>
<name>A0A8X6PL41_NEPPI</name>
<organism evidence="2 3">
    <name type="scientific">Nephila pilipes</name>
    <name type="common">Giant wood spider</name>
    <name type="synonym">Nephila maculata</name>
    <dbReference type="NCBI Taxonomy" id="299642"/>
    <lineage>
        <taxon>Eukaryota</taxon>
        <taxon>Metazoa</taxon>
        <taxon>Ecdysozoa</taxon>
        <taxon>Arthropoda</taxon>
        <taxon>Chelicerata</taxon>
        <taxon>Arachnida</taxon>
        <taxon>Araneae</taxon>
        <taxon>Araneomorphae</taxon>
        <taxon>Entelegynae</taxon>
        <taxon>Araneoidea</taxon>
        <taxon>Nephilidae</taxon>
        <taxon>Nephila</taxon>
    </lineage>
</organism>
<evidence type="ECO:0000313" key="3">
    <source>
        <dbReference type="Proteomes" id="UP000887013"/>
    </source>
</evidence>
<evidence type="ECO:0000313" key="2">
    <source>
        <dbReference type="EMBL" id="GFT74264.1"/>
    </source>
</evidence>
<dbReference type="InterPro" id="IPR036865">
    <property type="entry name" value="CRAL-TRIO_dom_sf"/>
</dbReference>
<dbReference type="PANTHER" id="PTHR10174:SF208">
    <property type="entry name" value="CRAL-TRIO DOMAIN-CONTAINING PROTEIN DDB_G0278031"/>
    <property type="match status" value="1"/>
</dbReference>
<sequence length="326" mass="38503">MFPLIVPEHLPFSDFLVSLLLISRFSIFEEIDMEFESSNVSTDSEDVLPFEMDHLPDFVLKKCDEELNETSEKKTKVLALRYMIEEDDIVSGINFEEDFLVQYLRHSKYDVNKALKHIRNYINLRKKRSYMFESLPDNLLSEQLSNKFISIMPKRSPDGCVIVLLQVGKWNLKQLTFDKFMQLNMMLYTQLLRDEMNQINGIRAIYDCKGTSFALLQLCKPQNLYIYNHLLVNCLPTRVKGIHIINESFVVRLVWPVMKQLMSEKLRNRVHFHSNRDLFEYFPPHVLPTQYNGELSDTHLEEGLAWIRKVNNEHKDNPVEGQPNFY</sequence>
<dbReference type="Pfam" id="PF00650">
    <property type="entry name" value="CRAL_TRIO"/>
    <property type="match status" value="1"/>
</dbReference>
<dbReference type="PANTHER" id="PTHR10174">
    <property type="entry name" value="ALPHA-TOCOPHEROL TRANSFER PROTEIN-RELATED"/>
    <property type="match status" value="1"/>
</dbReference>
<gene>
    <name evidence="2" type="primary">TTPAL_16</name>
    <name evidence="2" type="ORF">NPIL_138691</name>
</gene>
<dbReference type="Proteomes" id="UP000887013">
    <property type="component" value="Unassembled WGS sequence"/>
</dbReference>
<dbReference type="EMBL" id="BMAW01021692">
    <property type="protein sequence ID" value="GFT74264.1"/>
    <property type="molecule type" value="Genomic_DNA"/>
</dbReference>
<feature type="domain" description="CRAL-TRIO" evidence="1">
    <location>
        <begin position="136"/>
        <end position="299"/>
    </location>
</feature>
<dbReference type="Gene3D" id="1.10.8.20">
    <property type="entry name" value="N-terminal domain of phosphatidylinositol transfer protein sec14p"/>
    <property type="match status" value="1"/>
</dbReference>
<evidence type="ECO:0000259" key="1">
    <source>
        <dbReference type="PROSITE" id="PS50191"/>
    </source>
</evidence>
<protein>
    <submittedName>
        <fullName evidence="2">Alpha-tocopherol transfer protein-like</fullName>
    </submittedName>
</protein>
<proteinExistence type="predicted"/>
<dbReference type="Gene3D" id="3.40.525.10">
    <property type="entry name" value="CRAL-TRIO lipid binding domain"/>
    <property type="match status" value="1"/>
</dbReference>
<dbReference type="PRINTS" id="PR00180">
    <property type="entry name" value="CRETINALDHBP"/>
</dbReference>
<dbReference type="PROSITE" id="PS50191">
    <property type="entry name" value="CRAL_TRIO"/>
    <property type="match status" value="1"/>
</dbReference>
<comment type="caution">
    <text evidence="2">The sequence shown here is derived from an EMBL/GenBank/DDBJ whole genome shotgun (WGS) entry which is preliminary data.</text>
</comment>
<reference evidence="2" key="1">
    <citation type="submission" date="2020-08" db="EMBL/GenBank/DDBJ databases">
        <title>Multicomponent nature underlies the extraordinary mechanical properties of spider dragline silk.</title>
        <authorList>
            <person name="Kono N."/>
            <person name="Nakamura H."/>
            <person name="Mori M."/>
            <person name="Yoshida Y."/>
            <person name="Ohtoshi R."/>
            <person name="Malay A.D."/>
            <person name="Moran D.A.P."/>
            <person name="Tomita M."/>
            <person name="Numata K."/>
            <person name="Arakawa K."/>
        </authorList>
    </citation>
    <scope>NUCLEOTIDE SEQUENCE</scope>
</reference>
<dbReference type="InterPro" id="IPR036273">
    <property type="entry name" value="CRAL/TRIO_N_dom_sf"/>
</dbReference>